<evidence type="ECO:0000313" key="1">
    <source>
        <dbReference type="EMBL" id="KAI2386411.1"/>
    </source>
</evidence>
<comment type="caution">
    <text evidence="1">The sequence shown here is derived from an EMBL/GenBank/DDBJ whole genome shotgun (WGS) entry which is preliminary data.</text>
</comment>
<organism evidence="1">
    <name type="scientific">Ophidiomyces ophidiicola</name>
    <dbReference type="NCBI Taxonomy" id="1387563"/>
    <lineage>
        <taxon>Eukaryota</taxon>
        <taxon>Fungi</taxon>
        <taxon>Dikarya</taxon>
        <taxon>Ascomycota</taxon>
        <taxon>Pezizomycotina</taxon>
        <taxon>Eurotiomycetes</taxon>
        <taxon>Eurotiomycetidae</taxon>
        <taxon>Onygenales</taxon>
        <taxon>Onygenaceae</taxon>
        <taxon>Ophidiomyces</taxon>
    </lineage>
</organism>
<name>A0ACB8UW36_9EURO</name>
<reference evidence="1" key="1">
    <citation type="journal article" date="2022" name="bioRxiv">
        <title>Population genetic analysis of Ophidiomyces ophidiicola, the causative agent of snake fungal disease, indicates recent introductions to the USA.</title>
        <authorList>
            <person name="Ladner J.T."/>
            <person name="Palmer J.M."/>
            <person name="Ettinger C.L."/>
            <person name="Stajich J.E."/>
            <person name="Farrell T.M."/>
            <person name="Glorioso B.M."/>
            <person name="Lawson B."/>
            <person name="Price S.J."/>
            <person name="Stengle A.G."/>
            <person name="Grear D.A."/>
            <person name="Lorch J.M."/>
        </authorList>
    </citation>
    <scope>NUCLEOTIDE SEQUENCE</scope>
    <source>
        <strain evidence="1">NWHC 24266-5</strain>
    </source>
</reference>
<dbReference type="EMBL" id="JALBCA010000048">
    <property type="protein sequence ID" value="KAI2386411.1"/>
    <property type="molecule type" value="Genomic_DNA"/>
</dbReference>
<accession>A0ACB8UW36</accession>
<sequence>MVALAFTLRSSTSPGQIGAPLLKVKPLIASTPTENQPGEDVISPTNWPNADEIQFESVSASYDDVFMVLENVIMQVKPGEKICVCGRSGSGKSSLLLTTLRLLDMSTGRIIIDGADLATVPRHETRSRIITIPQDQFVLTGSVRLNADPSGTIL</sequence>
<protein>
    <submittedName>
        <fullName evidence="1">Uncharacterized protein</fullName>
    </submittedName>
</protein>
<proteinExistence type="predicted"/>
<gene>
    <name evidence="1" type="ORF">LOY88_003607</name>
</gene>